<dbReference type="Proteomes" id="UP000008974">
    <property type="component" value="Unassembled WGS sequence"/>
</dbReference>
<gene>
    <name evidence="1" type="ORF">GLP15_3488</name>
</gene>
<dbReference type="AlphaFoldDB" id="E1F0F8"/>
<dbReference type="OrthoDB" id="10254998at2759"/>
<evidence type="ECO:0000313" key="2">
    <source>
        <dbReference type="Proteomes" id="UP000008974"/>
    </source>
</evidence>
<accession>E1F0F8</accession>
<reference evidence="1 2" key="1">
    <citation type="journal article" date="2010" name="BMC Genomics">
        <title>Genome analysis and comparative genomics of a Giardia intestinalis assemblage E isolate.</title>
        <authorList>
            <person name="Jerlstrom-Hultqvist J."/>
            <person name="Franzen O."/>
            <person name="Ankarklev J."/>
            <person name="Xu F."/>
            <person name="Nohynkova E."/>
            <person name="Andersson J.O."/>
            <person name="Svard S.G."/>
            <person name="Andersson B."/>
        </authorList>
    </citation>
    <scope>NUCLEOTIDE SEQUENCE [LARGE SCALE GENOMIC DNA]</scope>
    <source>
        <strain evidence="1 2">P15</strain>
    </source>
</reference>
<dbReference type="EMBL" id="ACVC01000105">
    <property type="protein sequence ID" value="EFO64101.1"/>
    <property type="molecule type" value="Genomic_DNA"/>
</dbReference>
<proteinExistence type="predicted"/>
<evidence type="ECO:0000313" key="1">
    <source>
        <dbReference type="EMBL" id="EFO64101.1"/>
    </source>
</evidence>
<comment type="caution">
    <text evidence="1">The sequence shown here is derived from an EMBL/GenBank/DDBJ whole genome shotgun (WGS) entry which is preliminary data.</text>
</comment>
<name>E1F0F8_GIAIA</name>
<organism evidence="1 2">
    <name type="scientific">Giardia intestinalis (strain P15)</name>
    <name type="common">Giardia lamblia</name>
    <dbReference type="NCBI Taxonomy" id="658858"/>
    <lineage>
        <taxon>Eukaryota</taxon>
        <taxon>Metamonada</taxon>
        <taxon>Diplomonadida</taxon>
        <taxon>Hexamitidae</taxon>
        <taxon>Giardiinae</taxon>
        <taxon>Giardia</taxon>
    </lineage>
</organism>
<sequence length="210" mass="23686">MARLGEVHKQLLDVIQRSRVIDQQVKTIREMTMSRPMISLDMSINSNSPALRVALNSEPPDCDESTLLADTIYHQHCASVTASGMASTMAPEFTNASHLSHSVESRQADVTDFLVSMLQRVVHDANAVLRYAERVNQANELKDTIQPQAYTDPVPDYFSLVEQARQSGRSDCVAYNPIGRFIRYVYSLVDRNAALQQELQKYAKLYKVSY</sequence>
<dbReference type="VEuPathDB" id="GiardiaDB:GLP15_3488"/>
<protein>
    <submittedName>
        <fullName evidence="1">Uncharacterized protein</fullName>
    </submittedName>
</protein>
<dbReference type="OMA" id="PPDCDES"/>